<comment type="similarity">
    <text evidence="1">Belongs to the peptidase C40 family.</text>
</comment>
<dbReference type="InterPro" id="IPR000064">
    <property type="entry name" value="NLP_P60_dom"/>
</dbReference>
<evidence type="ECO:0000259" key="8">
    <source>
        <dbReference type="PROSITE" id="PS51782"/>
    </source>
</evidence>
<comment type="caution">
    <text evidence="10">The sequence shown here is derived from an EMBL/GenBank/DDBJ whole genome shotgun (WGS) entry which is preliminary data.</text>
</comment>
<dbReference type="PROSITE" id="PS51935">
    <property type="entry name" value="NLPC_P60"/>
    <property type="match status" value="1"/>
</dbReference>
<dbReference type="Gene3D" id="3.90.1720.10">
    <property type="entry name" value="endopeptidase domain like (from Nostoc punctiforme)"/>
    <property type="match status" value="1"/>
</dbReference>
<evidence type="ECO:0000256" key="2">
    <source>
        <dbReference type="ARBA" id="ARBA00022670"/>
    </source>
</evidence>
<dbReference type="GO" id="GO:0008234">
    <property type="term" value="F:cysteine-type peptidase activity"/>
    <property type="evidence" value="ECO:0007669"/>
    <property type="project" value="UniProtKB-KW"/>
</dbReference>
<keyword evidence="6" id="KW-0788">Thiol protease</keyword>
<name>A0A1C0YAM2_9BACL</name>
<evidence type="ECO:0000259" key="9">
    <source>
        <dbReference type="PROSITE" id="PS51935"/>
    </source>
</evidence>
<evidence type="ECO:0000256" key="6">
    <source>
        <dbReference type="ARBA" id="ARBA00022807"/>
    </source>
</evidence>
<dbReference type="SUPFAM" id="SSF54106">
    <property type="entry name" value="LysM domain"/>
    <property type="match status" value="1"/>
</dbReference>
<dbReference type="CDD" id="cd00118">
    <property type="entry name" value="LysM"/>
    <property type="match status" value="1"/>
</dbReference>
<evidence type="ECO:0000256" key="3">
    <source>
        <dbReference type="ARBA" id="ARBA00022729"/>
    </source>
</evidence>
<dbReference type="SMART" id="SM00257">
    <property type="entry name" value="LysM"/>
    <property type="match status" value="1"/>
</dbReference>
<feature type="chain" id="PRO_5008648994" evidence="7">
    <location>
        <begin position="28"/>
        <end position="209"/>
    </location>
</feature>
<dbReference type="Pfam" id="PF01476">
    <property type="entry name" value="LysM"/>
    <property type="match status" value="1"/>
</dbReference>
<dbReference type="RefSeq" id="WP_066466582.1">
    <property type="nucleotide sequence ID" value="NZ_MATO01000084.1"/>
</dbReference>
<dbReference type="SUPFAM" id="SSF54001">
    <property type="entry name" value="Cysteine proteinases"/>
    <property type="match status" value="1"/>
</dbReference>
<dbReference type="PANTHER" id="PTHR47053:SF1">
    <property type="entry name" value="MUREIN DD-ENDOPEPTIDASE MEPH-RELATED"/>
    <property type="match status" value="1"/>
</dbReference>
<protein>
    <submittedName>
        <fullName evidence="10">Uncharacterized protein</fullName>
    </submittedName>
</protein>
<dbReference type="PROSITE" id="PS51782">
    <property type="entry name" value="LYSM"/>
    <property type="match status" value="1"/>
</dbReference>
<feature type="domain" description="NlpC/P60" evidence="9">
    <location>
        <begin position="89"/>
        <end position="209"/>
    </location>
</feature>
<dbReference type="InterPro" id="IPR038765">
    <property type="entry name" value="Papain-like_cys_pep_sf"/>
</dbReference>
<keyword evidence="5" id="KW-0378">Hydrolase</keyword>
<reference evidence="10 11" key="1">
    <citation type="submission" date="2016-07" db="EMBL/GenBank/DDBJ databases">
        <title>Caryophanon latum genome sequencing.</title>
        <authorList>
            <person name="Verma A."/>
            <person name="Pal Y."/>
            <person name="Krishnamurthi S."/>
        </authorList>
    </citation>
    <scope>NUCLEOTIDE SEQUENCE [LARGE SCALE GENOMIC DNA]</scope>
    <source>
        <strain evidence="10 11">DSM 14151</strain>
    </source>
</reference>
<dbReference type="OrthoDB" id="9813368at2"/>
<evidence type="ECO:0000256" key="7">
    <source>
        <dbReference type="SAM" id="SignalP"/>
    </source>
</evidence>
<dbReference type="InterPro" id="IPR018392">
    <property type="entry name" value="LysM"/>
</dbReference>
<evidence type="ECO:0000256" key="5">
    <source>
        <dbReference type="ARBA" id="ARBA00022801"/>
    </source>
</evidence>
<dbReference type="AlphaFoldDB" id="A0A1C0YAM2"/>
<feature type="signal peptide" evidence="7">
    <location>
        <begin position="1"/>
        <end position="27"/>
    </location>
</feature>
<dbReference type="PANTHER" id="PTHR47053">
    <property type="entry name" value="MUREIN DD-ENDOPEPTIDASE MEPH-RELATED"/>
    <property type="match status" value="1"/>
</dbReference>
<sequence length="209" mass="22044">MNTMTKKMAAVAIASAVAFSGVASAEAATYKVKSGDTLSKIGSKYGVSYKTIMNQNGLKSTRIYVGQKLQIGGTVKASKSSSASSAKASANGSSVITNAKRYLGTRYVFGGSSPRSGFDCSGFIYYVLNQSGKKIGRTSAAGYYNMAKKVSSPRVGDLVFFSGTYKRGVSHIGFYIGNGKMISASGKKVNIANIRSGYWGKHFTGYGRI</sequence>
<feature type="domain" description="LysM" evidence="8">
    <location>
        <begin position="28"/>
        <end position="71"/>
    </location>
</feature>
<keyword evidence="2" id="KW-0645">Protease</keyword>
<evidence type="ECO:0000256" key="1">
    <source>
        <dbReference type="ARBA" id="ARBA00007074"/>
    </source>
</evidence>
<evidence type="ECO:0000313" key="10">
    <source>
        <dbReference type="EMBL" id="OCS84183.1"/>
    </source>
</evidence>
<proteinExistence type="inferred from homology"/>
<evidence type="ECO:0000313" key="11">
    <source>
        <dbReference type="Proteomes" id="UP000093482"/>
    </source>
</evidence>
<organism evidence="10 11">
    <name type="scientific">Caryophanon latum</name>
    <dbReference type="NCBI Taxonomy" id="33977"/>
    <lineage>
        <taxon>Bacteria</taxon>
        <taxon>Bacillati</taxon>
        <taxon>Bacillota</taxon>
        <taxon>Bacilli</taxon>
        <taxon>Bacillales</taxon>
        <taxon>Caryophanaceae</taxon>
        <taxon>Caryophanon</taxon>
    </lineage>
</organism>
<dbReference type="Gene3D" id="3.10.350.10">
    <property type="entry name" value="LysM domain"/>
    <property type="match status" value="1"/>
</dbReference>
<accession>A0A1C0YAM2</accession>
<evidence type="ECO:0000256" key="4">
    <source>
        <dbReference type="ARBA" id="ARBA00022737"/>
    </source>
</evidence>
<keyword evidence="11" id="KW-1185">Reference proteome</keyword>
<dbReference type="InterPro" id="IPR051202">
    <property type="entry name" value="Peptidase_C40"/>
</dbReference>
<dbReference type="InterPro" id="IPR036779">
    <property type="entry name" value="LysM_dom_sf"/>
</dbReference>
<dbReference type="Proteomes" id="UP000093482">
    <property type="component" value="Unassembled WGS sequence"/>
</dbReference>
<gene>
    <name evidence="10" type="ORF">A6K76_16030</name>
</gene>
<dbReference type="EMBL" id="MATO01000084">
    <property type="protein sequence ID" value="OCS84183.1"/>
    <property type="molecule type" value="Genomic_DNA"/>
</dbReference>
<keyword evidence="3 7" id="KW-0732">Signal</keyword>
<dbReference type="Pfam" id="PF00877">
    <property type="entry name" value="NLPC_P60"/>
    <property type="match status" value="1"/>
</dbReference>
<dbReference type="GO" id="GO:0006508">
    <property type="term" value="P:proteolysis"/>
    <property type="evidence" value="ECO:0007669"/>
    <property type="project" value="UniProtKB-KW"/>
</dbReference>
<keyword evidence="4" id="KW-0677">Repeat</keyword>